<feature type="coiled-coil region" evidence="1">
    <location>
        <begin position="36"/>
        <end position="105"/>
    </location>
</feature>
<evidence type="ECO:0000256" key="2">
    <source>
        <dbReference type="SAM" id="MobiDB-lite"/>
    </source>
</evidence>
<comment type="caution">
    <text evidence="3">The sequence shown here is derived from an EMBL/GenBank/DDBJ whole genome shotgun (WGS) entry which is preliminary data.</text>
</comment>
<sequence length="393" mass="43372">MSTACSLSKGKDIPSTAAVTASPPGKPDLRAVISSLEAFASQYISLEVDKAQLQKEVKSSSSKLEGAIKMAAEARQEVDSLKEELEGLKKRLKDEKASKLAAEARVIEKDDLLCQSSLALLNAADIPAEALDKLPNNSPANALSMTLESHQLVQDLLQNGKGAMARMHSMIFPKIDQNKTLGQLIDAFPSTQGRLSRKKNELAVDAERYALAELHRATESLNFIALNPAEENKRIHERVNALTQLSSLDEVFWKEHSKASTVAKFQDRVQQVHRFFDKCYKGLRVIWKMMFPLNAVPPTPLNLMSEFSNAKKIRSLVRAQLLARARAALALVLVCHPSADLLAIANAVGDLRPLYPKVDLPAAIVIERLEETSMAPEERRLHMSNSKTCPYCK</sequence>
<evidence type="ECO:0000256" key="1">
    <source>
        <dbReference type="SAM" id="Coils"/>
    </source>
</evidence>
<protein>
    <submittedName>
        <fullName evidence="3">Uncharacterized protein</fullName>
    </submittedName>
</protein>
<feature type="region of interest" description="Disordered" evidence="2">
    <location>
        <begin position="1"/>
        <end position="25"/>
    </location>
</feature>
<gene>
    <name evidence="3" type="ORF">QYE76_068658</name>
</gene>
<accession>A0AAD8WC56</accession>
<proteinExistence type="predicted"/>
<evidence type="ECO:0000313" key="4">
    <source>
        <dbReference type="Proteomes" id="UP001231189"/>
    </source>
</evidence>
<dbReference type="EMBL" id="JAUUTY010000004">
    <property type="protein sequence ID" value="KAK1650853.1"/>
    <property type="molecule type" value="Genomic_DNA"/>
</dbReference>
<keyword evidence="4" id="KW-1185">Reference proteome</keyword>
<keyword evidence="1" id="KW-0175">Coiled coil</keyword>
<evidence type="ECO:0000313" key="3">
    <source>
        <dbReference type="EMBL" id="KAK1650853.1"/>
    </source>
</evidence>
<organism evidence="3 4">
    <name type="scientific">Lolium multiflorum</name>
    <name type="common">Italian ryegrass</name>
    <name type="synonym">Lolium perenne subsp. multiflorum</name>
    <dbReference type="NCBI Taxonomy" id="4521"/>
    <lineage>
        <taxon>Eukaryota</taxon>
        <taxon>Viridiplantae</taxon>
        <taxon>Streptophyta</taxon>
        <taxon>Embryophyta</taxon>
        <taxon>Tracheophyta</taxon>
        <taxon>Spermatophyta</taxon>
        <taxon>Magnoliopsida</taxon>
        <taxon>Liliopsida</taxon>
        <taxon>Poales</taxon>
        <taxon>Poaceae</taxon>
        <taxon>BOP clade</taxon>
        <taxon>Pooideae</taxon>
        <taxon>Poodae</taxon>
        <taxon>Poeae</taxon>
        <taxon>Poeae Chloroplast Group 2 (Poeae type)</taxon>
        <taxon>Loliodinae</taxon>
        <taxon>Loliinae</taxon>
        <taxon>Lolium</taxon>
    </lineage>
</organism>
<dbReference type="Proteomes" id="UP001231189">
    <property type="component" value="Unassembled WGS sequence"/>
</dbReference>
<reference evidence="3" key="1">
    <citation type="submission" date="2023-07" db="EMBL/GenBank/DDBJ databases">
        <title>A chromosome-level genome assembly of Lolium multiflorum.</title>
        <authorList>
            <person name="Chen Y."/>
            <person name="Copetti D."/>
            <person name="Kolliker R."/>
            <person name="Studer B."/>
        </authorList>
    </citation>
    <scope>NUCLEOTIDE SEQUENCE</scope>
    <source>
        <strain evidence="3">02402/16</strain>
        <tissue evidence="3">Leaf</tissue>
    </source>
</reference>
<name>A0AAD8WC56_LOLMU</name>
<dbReference type="AlphaFoldDB" id="A0AAD8WC56"/>